<comment type="subcellular location">
    <subcellularLocation>
        <location evidence="1">Cell membrane</location>
        <topology evidence="1">Multi-pass membrane protein</topology>
    </subcellularLocation>
</comment>
<keyword evidence="4 6" id="KW-1133">Transmembrane helix</keyword>
<evidence type="ECO:0000256" key="4">
    <source>
        <dbReference type="ARBA" id="ARBA00022989"/>
    </source>
</evidence>
<feature type="transmembrane region" description="Helical" evidence="6">
    <location>
        <begin position="259"/>
        <end position="281"/>
    </location>
</feature>
<dbReference type="NCBIfam" id="TIGR00374">
    <property type="entry name" value="flippase-like domain"/>
    <property type="match status" value="1"/>
</dbReference>
<evidence type="ECO:0000256" key="2">
    <source>
        <dbReference type="ARBA" id="ARBA00022475"/>
    </source>
</evidence>
<feature type="transmembrane region" description="Helical" evidence="6">
    <location>
        <begin position="46"/>
        <end position="65"/>
    </location>
</feature>
<evidence type="ECO:0000256" key="5">
    <source>
        <dbReference type="ARBA" id="ARBA00023136"/>
    </source>
</evidence>
<keyword evidence="3 6" id="KW-0812">Transmembrane</keyword>
<dbReference type="GO" id="GO:0005886">
    <property type="term" value="C:plasma membrane"/>
    <property type="evidence" value="ECO:0007669"/>
    <property type="project" value="UniProtKB-SubCell"/>
</dbReference>
<protein>
    <submittedName>
        <fullName evidence="7">Putative membrane protein</fullName>
    </submittedName>
</protein>
<dbReference type="KEGG" id="pbt:ING2E5B_0064"/>
<keyword evidence="2" id="KW-1003">Cell membrane</keyword>
<gene>
    <name evidence="7" type="ORF">ING2E5B_0064</name>
</gene>
<dbReference type="STRING" id="1562970.ING2E5B_0064"/>
<sequence>MPIITYICRRKGNIYYLKPGKPILKKQDTTILQYLKRNMKSESAKNILKTLLSLVLGLLIIWAMYRNSDLGELWDIIETANFGIIGVSLIFGLIGNILRGLRWELFVNSLGYHPPRASLINATLGNYAVNFLLPRAGDFWRCGVVSKYDKIPFAKTLETFLIDKIVDVIAGLSIIFISIILYIDFFISYLNNNPQFGDNIVNLLSSEWLYIILGLFVILILLYLVFLRKNPLMIKVRSFLLTVKHDLKLISSMKEKRRIIIYTILLWLCFYLYFYICFFSFDFTKELGPLAGLIVFAMTNIGISVPVQGGIGPWHFMVSSSLVILGVAENQSLAFAAAVFTIQSVWQILYGLYGVFAMPFVKREHTSGKVPDTETKII</sequence>
<dbReference type="OrthoDB" id="9812094at2"/>
<accession>A0A098BYY0</accession>
<feature type="transmembrane region" description="Helical" evidence="6">
    <location>
        <begin position="80"/>
        <end position="98"/>
    </location>
</feature>
<name>A0A098BYY0_9BACT</name>
<dbReference type="AlphaFoldDB" id="A0A098BYY0"/>
<dbReference type="Pfam" id="PF03706">
    <property type="entry name" value="LPG_synthase_TM"/>
    <property type="match status" value="1"/>
</dbReference>
<dbReference type="PANTHER" id="PTHR39087:SF2">
    <property type="entry name" value="UPF0104 MEMBRANE PROTEIN MJ1595"/>
    <property type="match status" value="1"/>
</dbReference>
<evidence type="ECO:0000256" key="6">
    <source>
        <dbReference type="SAM" id="Phobius"/>
    </source>
</evidence>
<evidence type="ECO:0000313" key="7">
    <source>
        <dbReference type="EMBL" id="CEA14712.1"/>
    </source>
</evidence>
<keyword evidence="8" id="KW-1185">Reference proteome</keyword>
<dbReference type="PANTHER" id="PTHR39087">
    <property type="entry name" value="UPF0104 MEMBRANE PROTEIN MJ1595"/>
    <property type="match status" value="1"/>
</dbReference>
<organism evidence="7 8">
    <name type="scientific">Fermentimonas caenicola</name>
    <dbReference type="NCBI Taxonomy" id="1562970"/>
    <lineage>
        <taxon>Bacteria</taxon>
        <taxon>Pseudomonadati</taxon>
        <taxon>Bacteroidota</taxon>
        <taxon>Bacteroidia</taxon>
        <taxon>Bacteroidales</taxon>
        <taxon>Dysgonomonadaceae</taxon>
        <taxon>Fermentimonas</taxon>
    </lineage>
</organism>
<evidence type="ECO:0000313" key="8">
    <source>
        <dbReference type="Proteomes" id="UP000032417"/>
    </source>
</evidence>
<feature type="transmembrane region" description="Helical" evidence="6">
    <location>
        <begin position="334"/>
        <end position="356"/>
    </location>
</feature>
<dbReference type="EMBL" id="LN515532">
    <property type="protein sequence ID" value="CEA14712.1"/>
    <property type="molecule type" value="Genomic_DNA"/>
</dbReference>
<feature type="transmembrane region" description="Helical" evidence="6">
    <location>
        <begin position="208"/>
        <end position="227"/>
    </location>
</feature>
<feature type="transmembrane region" description="Helical" evidence="6">
    <location>
        <begin position="165"/>
        <end position="188"/>
    </location>
</feature>
<reference evidence="7 8" key="1">
    <citation type="submission" date="2014-08" db="EMBL/GenBank/DDBJ databases">
        <authorList>
            <person name="Wibberg D."/>
        </authorList>
    </citation>
    <scope>NUCLEOTIDE SEQUENCE [LARGE SCALE GENOMIC DNA]</scope>
    <source>
        <strain evidence="8">ING2-E5B</strain>
    </source>
</reference>
<dbReference type="Proteomes" id="UP000032417">
    <property type="component" value="Chromosome 1"/>
</dbReference>
<evidence type="ECO:0000256" key="3">
    <source>
        <dbReference type="ARBA" id="ARBA00022692"/>
    </source>
</evidence>
<dbReference type="HOGENOM" id="CLU_048072_0_0_10"/>
<evidence type="ECO:0000256" key="1">
    <source>
        <dbReference type="ARBA" id="ARBA00004651"/>
    </source>
</evidence>
<dbReference type="InterPro" id="IPR022791">
    <property type="entry name" value="L-PG_synthase/AglD"/>
</dbReference>
<keyword evidence="5 6" id="KW-0472">Membrane</keyword>
<proteinExistence type="predicted"/>